<keyword evidence="7" id="KW-1185">Reference proteome</keyword>
<evidence type="ECO:0000313" key="7">
    <source>
        <dbReference type="Proteomes" id="UP000317839"/>
    </source>
</evidence>
<dbReference type="Gene3D" id="1.25.40.10">
    <property type="entry name" value="Tetratricopeptide repeat domain"/>
    <property type="match status" value="2"/>
</dbReference>
<dbReference type="SMART" id="SM00028">
    <property type="entry name" value="TPR"/>
    <property type="match status" value="5"/>
</dbReference>
<keyword evidence="3" id="KW-1133">Transmembrane helix</keyword>
<dbReference type="SUPFAM" id="SSF48452">
    <property type="entry name" value="TPR-like"/>
    <property type="match status" value="2"/>
</dbReference>
<comment type="caution">
    <text evidence="6">The sequence shown here is derived from an EMBL/GenBank/DDBJ whole genome shotgun (WGS) entry which is preliminary data.</text>
</comment>
<dbReference type="OrthoDB" id="6191081at2"/>
<accession>A0A545T116</accession>
<dbReference type="InterPro" id="IPR000160">
    <property type="entry name" value="GGDEF_dom"/>
</dbReference>
<keyword evidence="3" id="KW-0812">Transmembrane</keyword>
<feature type="domain" description="GGDEF" evidence="5">
    <location>
        <begin position="526"/>
        <end position="665"/>
    </location>
</feature>
<protein>
    <recommendedName>
        <fullName evidence="1">diguanylate cyclase</fullName>
        <ecNumber evidence="1">2.7.7.65</ecNumber>
    </recommendedName>
</protein>
<dbReference type="EC" id="2.7.7.65" evidence="1"/>
<sequence>MILSLIRQFILIMSLICLLLATESVAQQSDDLESIRSSIVEARNKGDMDNADILANQLLNQAQIQNRIGFQGEAFYQLARNAMERNQYDASQALLNRAIEIFQEVGALGKLANAYRQLGLTYRYQVNYSEALEYIYRAMQIFQQLNDKASISNTYNSIGVVLERMGQFEESLQAHQKALELNYELENTSGVASSLYNIGDIRRKMGDDELALKYFKDVLKIDQESGNQKDIAYTNHKIGRIHLSQKEFNLAREHINRAFELFKKIQTPRDTDWALNSLAELEMELGNLLEAKKLNDAIIQRAIKGRYRSLLVIAYELAIEIDYRLKDYMSALLNIEAALKQVKVNQEKATEARIEALSVKVYLAANSLEDAFAALQRQKTLEDEILNNKRLDAIARAQAQTEFVRRAQQIKLLEKEKALEQSSRNLWFTIIIAAFVSLFLLYGRYMQKRTNRKLSVLVKTRTKELEVKNQQLAKAYQEMEAISLTDKLTAIHNRRFLENHINADLEQSHRVYREWRDKKTAQPRQSDIVVFVIDMDNFKQVNDQYGHNSGDMVLIQLAQRMADVFRQSDYLVRWGGEEFVAVARFIDRDDATSLAQRMLQAVSDKPFILSQGEALSLTCSIGFASYPPILESERQISWRGLVSLADACLYAAKTGGKNTWIGVASVSSEEILAKEINQRDLPELIDKKLVTVIAP</sequence>
<feature type="repeat" description="TPR" evidence="2">
    <location>
        <begin position="192"/>
        <end position="225"/>
    </location>
</feature>
<proteinExistence type="predicted"/>
<dbReference type="GO" id="GO:1902201">
    <property type="term" value="P:negative regulation of bacterial-type flagellum-dependent cell motility"/>
    <property type="evidence" value="ECO:0007669"/>
    <property type="project" value="TreeGrafter"/>
</dbReference>
<dbReference type="GO" id="GO:0005886">
    <property type="term" value="C:plasma membrane"/>
    <property type="evidence" value="ECO:0007669"/>
    <property type="project" value="TreeGrafter"/>
</dbReference>
<dbReference type="SMART" id="SM00267">
    <property type="entry name" value="GGDEF"/>
    <property type="match status" value="1"/>
</dbReference>
<dbReference type="InterPro" id="IPR050469">
    <property type="entry name" value="Diguanylate_Cyclase"/>
</dbReference>
<gene>
    <name evidence="6" type="ORF">FLL45_21475</name>
</gene>
<feature type="signal peptide" evidence="4">
    <location>
        <begin position="1"/>
        <end position="26"/>
    </location>
</feature>
<dbReference type="AlphaFoldDB" id="A0A545T116"/>
<dbReference type="PANTHER" id="PTHR45138:SF6">
    <property type="entry name" value="DIGUANYLATE CYCLASE DGCN"/>
    <property type="match status" value="1"/>
</dbReference>
<dbReference type="SUPFAM" id="SSF55073">
    <property type="entry name" value="Nucleotide cyclase"/>
    <property type="match status" value="1"/>
</dbReference>
<dbReference type="GO" id="GO:0052621">
    <property type="term" value="F:diguanylate cyclase activity"/>
    <property type="evidence" value="ECO:0007669"/>
    <property type="project" value="UniProtKB-EC"/>
</dbReference>
<organism evidence="6 7">
    <name type="scientific">Aliikangiella marina</name>
    <dbReference type="NCBI Taxonomy" id="1712262"/>
    <lineage>
        <taxon>Bacteria</taxon>
        <taxon>Pseudomonadati</taxon>
        <taxon>Pseudomonadota</taxon>
        <taxon>Gammaproteobacteria</taxon>
        <taxon>Oceanospirillales</taxon>
        <taxon>Pleioneaceae</taxon>
        <taxon>Aliikangiella</taxon>
    </lineage>
</organism>
<dbReference type="PROSITE" id="PS50005">
    <property type="entry name" value="TPR"/>
    <property type="match status" value="3"/>
</dbReference>
<evidence type="ECO:0000259" key="5">
    <source>
        <dbReference type="PROSITE" id="PS50887"/>
    </source>
</evidence>
<evidence type="ECO:0000256" key="3">
    <source>
        <dbReference type="SAM" id="Phobius"/>
    </source>
</evidence>
<dbReference type="InterPro" id="IPR011990">
    <property type="entry name" value="TPR-like_helical_dom_sf"/>
</dbReference>
<dbReference type="NCBIfam" id="TIGR00254">
    <property type="entry name" value="GGDEF"/>
    <property type="match status" value="1"/>
</dbReference>
<name>A0A545T116_9GAMM</name>
<dbReference type="InterPro" id="IPR029787">
    <property type="entry name" value="Nucleotide_cyclase"/>
</dbReference>
<feature type="chain" id="PRO_5022011506" description="diguanylate cyclase" evidence="4">
    <location>
        <begin position="27"/>
        <end position="695"/>
    </location>
</feature>
<evidence type="ECO:0000256" key="2">
    <source>
        <dbReference type="PROSITE-ProRule" id="PRU00339"/>
    </source>
</evidence>
<dbReference type="InterPro" id="IPR019734">
    <property type="entry name" value="TPR_rpt"/>
</dbReference>
<feature type="repeat" description="TPR" evidence="2">
    <location>
        <begin position="112"/>
        <end position="145"/>
    </location>
</feature>
<dbReference type="Pfam" id="PF00990">
    <property type="entry name" value="GGDEF"/>
    <property type="match status" value="1"/>
</dbReference>
<keyword evidence="2" id="KW-0802">TPR repeat</keyword>
<evidence type="ECO:0000256" key="1">
    <source>
        <dbReference type="ARBA" id="ARBA00012528"/>
    </source>
</evidence>
<reference evidence="6 7" key="1">
    <citation type="submission" date="2019-06" db="EMBL/GenBank/DDBJ databases">
        <title>Draft genome of Aliikangiella marina GYP-15.</title>
        <authorList>
            <person name="Wang G."/>
        </authorList>
    </citation>
    <scope>NUCLEOTIDE SEQUENCE [LARGE SCALE GENOMIC DNA]</scope>
    <source>
        <strain evidence="6 7">GYP-15</strain>
    </source>
</reference>
<evidence type="ECO:0000256" key="4">
    <source>
        <dbReference type="SAM" id="SignalP"/>
    </source>
</evidence>
<feature type="repeat" description="TPR" evidence="2">
    <location>
        <begin position="152"/>
        <end position="185"/>
    </location>
</feature>
<dbReference type="Pfam" id="PF13424">
    <property type="entry name" value="TPR_12"/>
    <property type="match status" value="2"/>
</dbReference>
<dbReference type="EMBL" id="VIKR01000007">
    <property type="protein sequence ID" value="TQV70902.1"/>
    <property type="molecule type" value="Genomic_DNA"/>
</dbReference>
<dbReference type="InterPro" id="IPR043128">
    <property type="entry name" value="Rev_trsase/Diguanyl_cyclase"/>
</dbReference>
<evidence type="ECO:0000313" key="6">
    <source>
        <dbReference type="EMBL" id="TQV70902.1"/>
    </source>
</evidence>
<dbReference type="PANTHER" id="PTHR45138">
    <property type="entry name" value="REGULATORY COMPONENTS OF SENSORY TRANSDUCTION SYSTEM"/>
    <property type="match status" value="1"/>
</dbReference>
<dbReference type="Gene3D" id="3.30.70.270">
    <property type="match status" value="1"/>
</dbReference>
<dbReference type="GO" id="GO:0043709">
    <property type="term" value="P:cell adhesion involved in single-species biofilm formation"/>
    <property type="evidence" value="ECO:0007669"/>
    <property type="project" value="TreeGrafter"/>
</dbReference>
<dbReference type="PROSITE" id="PS50887">
    <property type="entry name" value="GGDEF"/>
    <property type="match status" value="1"/>
</dbReference>
<keyword evidence="4" id="KW-0732">Signal</keyword>
<dbReference type="CDD" id="cd01949">
    <property type="entry name" value="GGDEF"/>
    <property type="match status" value="1"/>
</dbReference>
<keyword evidence="3" id="KW-0472">Membrane</keyword>
<feature type="transmembrane region" description="Helical" evidence="3">
    <location>
        <begin position="426"/>
        <end position="443"/>
    </location>
</feature>
<dbReference type="Proteomes" id="UP000317839">
    <property type="component" value="Unassembled WGS sequence"/>
</dbReference>